<protein>
    <recommendedName>
        <fullName evidence="5">Protein MON2 homolog</fullName>
    </recommendedName>
</protein>
<dbReference type="InterPro" id="IPR015403">
    <property type="entry name" value="Mon2/Sec7/BIG1-like_HDS"/>
</dbReference>
<evidence type="ECO:0000259" key="3">
    <source>
        <dbReference type="Pfam" id="PF16213"/>
    </source>
</evidence>
<feature type="compositionally biased region" description="Basic and acidic residues" evidence="1">
    <location>
        <begin position="133"/>
        <end position="155"/>
    </location>
</feature>
<feature type="compositionally biased region" description="Basic and acidic residues" evidence="1">
    <location>
        <begin position="224"/>
        <end position="237"/>
    </location>
</feature>
<feature type="compositionally biased region" description="Basic and acidic residues" evidence="1">
    <location>
        <begin position="80"/>
        <end position="97"/>
    </location>
</feature>
<feature type="compositionally biased region" description="Basic and acidic residues" evidence="1">
    <location>
        <begin position="177"/>
        <end position="188"/>
    </location>
</feature>
<sequence>MLTMPHLEHGPRIASTIPSAPPRPATLSECSRSSQHSSPSPTSLTTTLGRSLRIRSVLATSQDPQESSGREEEEDEEEKREESERRETADAEVKEGNEENDEQTEGVEKTEVEELRDETAPPDAQATTDSGEEEVKADEGVHDKGGDEKDVKSGNEETETDTETATVTATTEEAEVDHDHENQKDVQEIKQTTPEQGAAETNQASAKIPQKARSSWGGSLFGWRSKEPKGDTQDKSKATARLSMSMTTKPDSHMTSEVCKLLLKDLETLETNTPRSQYRYRELLKSAERIIRDIDEEHHDQDSLTKSIRSSDAILKIALQASESKTANLSRMGLSMLQRLAACDGIDPDEFVKASNVFRLAVDSTDEAFQLRIVQLCSTSLQSPRICFHEKAMLLCIETLLSLHGSRYTHAAQIANLSIKSSLEGFFDLLSKLYEGECREAIIVMQELAKKSTEAEPADLESHVTMIGSHLFREFSSIIKLETSKKLQFRPHFSVCPMILGILDDILRAESKIFHKSKSFLNILNDQICSVLVYQLQRVAEAGTRAFVMKDSKQAVSAQDINIAIVRLLRCCSAVISYYSAPNSDDDCNDDCESNLLSCVANMISLFVHMAQEAKPSWLKLAALECLHEYTTSDELPTRLKKIHIVSSELNQSSDAENVIDMEMDAFAAIVSNYLDPPHPKETKNTRSSKQMVAAQRELPVKNFLSITEDEKMSWKRIIDTVSGEEPVLPPDWDTIAFELAIICSSNLSCAMNEMCNLQRPISTSSLSSFEDYPSYTVTDTKPDEESASSKVCNHMIDSWTISLMGLTRLCMQHIENDRLLQLVLRSLCSYMQASNELRQFHSRDLALSIICKAVGAPAPDSTTQLPARPRLLILDSIIRMVFDLGEDMQHSWKILFPVLQYWTANIANFGLQTKLSVYMKDKTSEASTSLGFAQEDVKFLKHVSRGIDKIFEDSDKLSRDACMSLLKTLEQAAVPTEKEEAQDGSVEDAADKNNLNSVYFGMSCAFVVAESNHARLEEIWDSLQTTIVKLCIHEESQIRKAAISIFERFVDSFLEKRDLAKASDDKLEKSMLGSLAEIFNQSPKEVKMEILRCIFEILKKRGKSIKSSWSILMQTFTNISKSNDVALVKEGIKCVSLVSSEFLSELDEKEFSSFLHLAIAFGRQTLDLETSLAAITSLRDCAEFVTAKLIAEEEEQEEEKESTRIEKVQLWLSIVDALLKLGSDKRENVRNESVKVLLDMLLEDERVKQQFHDKMGIVIQSFIFPYMEQIEQTTFEAVAEGSKSTQQWLSTWLTVFDGACKLIQLLFTLHLEHQGTLPDDVDETWKTFISRLVFAFECRSELIIRSAVCSISIMVKSMSKTFPRSMWDSLWECFESQVKKSCAKKLHKTGVVWEITDEMFDLVDDAITLSPQLVGHETIARLIHILGVIVSQEKAEEKEVVSHYKRMAKLLGGREVIEQVTLWHELVSSLLCLLPGDERSYEWTVNLNYTFAQRPARSKEEISAASQLLAELFCDEAAVVVQTNLFERIVVTFLVCVCSRSSSQAAVPWNDIVTSLERVLKAGMPIIQTASGISEEDKSQVWHNIVDGFSTVLTTPAAHAKDAQTFELDEVDGMMMRIVSSILAPLASRIDMHVDVLRIFDAILEDSCKQAALELPLRVKRSALSRRALQELMTLASWSPAAGVQADKVDFAAKIVIERIRTVLEMHANLGSSVPEPPDKSWLELAISSIKSLESLRLSPSCFDLLVEELEPPRSYAMDELPARTEEEEKALRKRSSRLHDRSSQTGHLLLLYSTLCKCILSSNREIRAMAKTLLEKVGEEIGLHAPM</sequence>
<evidence type="ECO:0000256" key="1">
    <source>
        <dbReference type="SAM" id="MobiDB-lite"/>
    </source>
</evidence>
<feature type="compositionally biased region" description="Low complexity" evidence="1">
    <location>
        <begin position="27"/>
        <end position="56"/>
    </location>
</feature>
<dbReference type="Pfam" id="PF09324">
    <property type="entry name" value="Sec7-like_HDS"/>
    <property type="match status" value="1"/>
</dbReference>
<dbReference type="Gene3D" id="1.25.10.10">
    <property type="entry name" value="Leucine-rich Repeat Variant"/>
    <property type="match status" value="1"/>
</dbReference>
<feature type="compositionally biased region" description="Basic and acidic residues" evidence="1">
    <location>
        <begin position="106"/>
        <end position="119"/>
    </location>
</feature>
<reference evidence="4" key="1">
    <citation type="submission" date="2021-01" db="EMBL/GenBank/DDBJ databases">
        <authorList>
            <person name="Corre E."/>
            <person name="Pelletier E."/>
            <person name="Niang G."/>
            <person name="Scheremetjew M."/>
            <person name="Finn R."/>
            <person name="Kale V."/>
            <person name="Holt S."/>
            <person name="Cochrane G."/>
            <person name="Meng A."/>
            <person name="Brown T."/>
            <person name="Cohen L."/>
        </authorList>
    </citation>
    <scope>NUCLEOTIDE SEQUENCE</scope>
    <source>
        <strain evidence="4">CCMP 2712</strain>
    </source>
</reference>
<organism evidence="4">
    <name type="scientific">Guillardia theta</name>
    <name type="common">Cryptophyte</name>
    <name type="synonym">Cryptomonas phi</name>
    <dbReference type="NCBI Taxonomy" id="55529"/>
    <lineage>
        <taxon>Eukaryota</taxon>
        <taxon>Cryptophyceae</taxon>
        <taxon>Pyrenomonadales</taxon>
        <taxon>Geminigeraceae</taxon>
        <taxon>Guillardia</taxon>
    </lineage>
</organism>
<dbReference type="Pfam" id="PF16213">
    <property type="entry name" value="DCB"/>
    <property type="match status" value="1"/>
</dbReference>
<evidence type="ECO:0000259" key="2">
    <source>
        <dbReference type="Pfam" id="PF09324"/>
    </source>
</evidence>
<evidence type="ECO:0008006" key="5">
    <source>
        <dbReference type="Google" id="ProtNLM"/>
    </source>
</evidence>
<name>A0A7S4N7H7_GUITH</name>
<feature type="domain" description="Mon2/Sec7/BIG1-like HDS" evidence="2">
    <location>
        <begin position="1062"/>
        <end position="1137"/>
    </location>
</feature>
<accession>A0A7S4N7H7</accession>
<feature type="compositionally biased region" description="Polar residues" evidence="1">
    <location>
        <begin position="189"/>
        <end position="205"/>
    </location>
</feature>
<feature type="region of interest" description="Disordered" evidence="1">
    <location>
        <begin position="1"/>
        <end position="239"/>
    </location>
</feature>
<dbReference type="InterPro" id="IPR032629">
    <property type="entry name" value="DCB_dom"/>
</dbReference>
<proteinExistence type="predicted"/>
<dbReference type="InterPro" id="IPR011989">
    <property type="entry name" value="ARM-like"/>
</dbReference>
<feature type="domain" description="Mon2/Sec7/BIG1-like dimerisation and cyclophilin-binding" evidence="3">
    <location>
        <begin position="256"/>
        <end position="418"/>
    </location>
</feature>
<gene>
    <name evidence="4" type="ORF">GTHE00462_LOCUS6735</name>
</gene>
<evidence type="ECO:0000313" key="4">
    <source>
        <dbReference type="EMBL" id="CAE2269859.1"/>
    </source>
</evidence>
<feature type="compositionally biased region" description="Basic and acidic residues" evidence="1">
    <location>
        <begin position="1"/>
        <end position="11"/>
    </location>
</feature>
<dbReference type="InterPro" id="IPR016024">
    <property type="entry name" value="ARM-type_fold"/>
</dbReference>
<dbReference type="EMBL" id="HBKN01008594">
    <property type="protein sequence ID" value="CAE2269859.1"/>
    <property type="molecule type" value="Transcribed_RNA"/>
</dbReference>
<dbReference type="SUPFAM" id="SSF48371">
    <property type="entry name" value="ARM repeat"/>
    <property type="match status" value="1"/>
</dbReference>